<evidence type="ECO:0000313" key="1">
    <source>
        <dbReference type="EMBL" id="KAL2751394.1"/>
    </source>
</evidence>
<organism evidence="1 2">
    <name type="scientific">Vespula maculifrons</name>
    <name type="common">Eastern yellow jacket</name>
    <name type="synonym">Wasp</name>
    <dbReference type="NCBI Taxonomy" id="7453"/>
    <lineage>
        <taxon>Eukaryota</taxon>
        <taxon>Metazoa</taxon>
        <taxon>Ecdysozoa</taxon>
        <taxon>Arthropoda</taxon>
        <taxon>Hexapoda</taxon>
        <taxon>Insecta</taxon>
        <taxon>Pterygota</taxon>
        <taxon>Neoptera</taxon>
        <taxon>Endopterygota</taxon>
        <taxon>Hymenoptera</taxon>
        <taxon>Apocrita</taxon>
        <taxon>Aculeata</taxon>
        <taxon>Vespoidea</taxon>
        <taxon>Vespidae</taxon>
        <taxon>Vespinae</taxon>
        <taxon>Vespula</taxon>
    </lineage>
</organism>
<dbReference type="EMBL" id="JAYRBN010000007">
    <property type="protein sequence ID" value="KAL2751394.1"/>
    <property type="molecule type" value="Genomic_DNA"/>
</dbReference>
<name>A0ABD2D358_VESMC</name>
<evidence type="ECO:0000313" key="2">
    <source>
        <dbReference type="Proteomes" id="UP001607303"/>
    </source>
</evidence>
<proteinExistence type="predicted"/>
<gene>
    <name evidence="1" type="ORF">V1477_000552</name>
</gene>
<dbReference type="Proteomes" id="UP001607303">
    <property type="component" value="Unassembled WGS sequence"/>
</dbReference>
<keyword evidence="2" id="KW-1185">Reference proteome</keyword>
<comment type="caution">
    <text evidence="1">The sequence shown here is derived from an EMBL/GenBank/DDBJ whole genome shotgun (WGS) entry which is preliminary data.</text>
</comment>
<reference evidence="1 2" key="1">
    <citation type="journal article" date="2024" name="Ann. Entomol. Soc. Am.">
        <title>Genomic analyses of the southern and eastern yellowjacket wasps (Hymenoptera: Vespidae) reveal evolutionary signatures of social life.</title>
        <authorList>
            <person name="Catto M.A."/>
            <person name="Caine P.B."/>
            <person name="Orr S.E."/>
            <person name="Hunt B.G."/>
            <person name="Goodisman M.A.D."/>
        </authorList>
    </citation>
    <scope>NUCLEOTIDE SEQUENCE [LARGE SCALE GENOMIC DNA]</scope>
    <source>
        <strain evidence="1">232</strain>
        <tissue evidence="1">Head and thorax</tissue>
    </source>
</reference>
<dbReference type="AlphaFoldDB" id="A0ABD2D358"/>
<sequence length="131" mass="14872">MKRANASKLEHMLIIPGASFVCNNVGTMKVACRLNNAHDNAWSKAAEIIRRPDDNQTILIITCYIIFTYTNRISISKSQWNKRDVVNRGVSQESLIIRLVSQQNFSVYIKREMVGEEVEGIEKEEAGRSTV</sequence>
<accession>A0ABD2D358</accession>
<protein>
    <submittedName>
        <fullName evidence="1">Uncharacterized protein</fullName>
    </submittedName>
</protein>